<dbReference type="GO" id="GO:0016491">
    <property type="term" value="F:oxidoreductase activity"/>
    <property type="evidence" value="ECO:0007669"/>
    <property type="project" value="UniProtKB-KW"/>
</dbReference>
<dbReference type="InterPro" id="IPR002355">
    <property type="entry name" value="Cu_oxidase_Cu_BS"/>
</dbReference>
<comment type="catalytic activity">
    <reaction evidence="8">
        <text>4 Cu(+) + O2 + 4 H(+) = 4 Cu(2+) + 2 H2O</text>
        <dbReference type="Rhea" id="RHEA:30083"/>
        <dbReference type="ChEBI" id="CHEBI:15377"/>
        <dbReference type="ChEBI" id="CHEBI:15378"/>
        <dbReference type="ChEBI" id="CHEBI:15379"/>
        <dbReference type="ChEBI" id="CHEBI:29036"/>
        <dbReference type="ChEBI" id="CHEBI:49552"/>
        <dbReference type="EC" id="1.16.3.4"/>
    </reaction>
    <physiologicalReaction direction="left-to-right" evidence="8">
        <dbReference type="Rhea" id="RHEA:30084"/>
    </physiologicalReaction>
</comment>
<name>A0A3B0XUI8_9ZZZZ</name>
<keyword evidence="3" id="KW-0560">Oxidoreductase</keyword>
<evidence type="ECO:0000259" key="9">
    <source>
        <dbReference type="Pfam" id="PF07731"/>
    </source>
</evidence>
<proteinExistence type="predicted"/>
<accession>A0A3B0XUI8</accession>
<dbReference type="InterPro" id="IPR008972">
    <property type="entry name" value="Cupredoxin"/>
</dbReference>
<dbReference type="PROSITE" id="PS51318">
    <property type="entry name" value="TAT"/>
    <property type="match status" value="1"/>
</dbReference>
<dbReference type="CDD" id="cd13907">
    <property type="entry name" value="CuRO_3_MCO_like_1"/>
    <property type="match status" value="1"/>
</dbReference>
<dbReference type="Gene3D" id="2.60.40.420">
    <property type="entry name" value="Cupredoxins - blue copper proteins"/>
    <property type="match status" value="3"/>
</dbReference>
<dbReference type="PANTHER" id="PTHR48267">
    <property type="entry name" value="CUPREDOXIN SUPERFAMILY PROTEIN"/>
    <property type="match status" value="1"/>
</dbReference>
<dbReference type="EC" id="1.16.3.4" evidence="4"/>
<sequence length="516" mass="58333">MTQVKQLTRRKFLKYSAASAAMLLIGPKLWAASPEFVPDVEIKLTASTGLEAILPGKKTSVSHYRAQLIKGLASTLQTIAGSYLGPIIRINKGQKIRVHFENKLAEESIIHWHGLHIPDNMDGHPQYAIGSGKTFVYEFEVKNRAGTYWFHPHPHGKTGSQVYAGLAGLFIVSDKEEQALTLPSAQYDIPLVIQDRNFDRNNQWRYTQGMMDRMMGIQGEKILVNGNADFVLPVETRPYRLRLLNGSNSRIYKLAWSDKSEFTVIGTDGGLIERPITKSFIALAPAERVELWVDFSGKTIGSEVTLQSLSFDDGSPMGRMGMMSRMMGKGRTNKSKSFNILSTKVVKKVQHTETLPALLTPLKRLSVNDAINAKSPRRFDLTMNRMNWGINNRTFKMNEVASNERVKLGTSEVWDIRNVESSGMMGMRGAMPHPIHIHGLQFLVIERSHHKGKNATAWNDVKDGYIDDGWKDTVLLMPGERVKVLLKFEDYKGKFLYHCHNLEHEDRGMMRNYQVT</sequence>
<dbReference type="InterPro" id="IPR019546">
    <property type="entry name" value="TAT_signal_bac_arc"/>
</dbReference>
<dbReference type="NCBIfam" id="TIGR01409">
    <property type="entry name" value="TAT_signal_seq"/>
    <property type="match status" value="1"/>
</dbReference>
<dbReference type="GO" id="GO:0005507">
    <property type="term" value="F:copper ion binding"/>
    <property type="evidence" value="ECO:0007669"/>
    <property type="project" value="InterPro"/>
</dbReference>
<evidence type="ECO:0000256" key="5">
    <source>
        <dbReference type="ARBA" id="ARBA00041027"/>
    </source>
</evidence>
<feature type="domain" description="Plastocyanin-like" evidence="10">
    <location>
        <begin position="67"/>
        <end position="176"/>
    </location>
</feature>
<evidence type="ECO:0000256" key="8">
    <source>
        <dbReference type="ARBA" id="ARBA00048092"/>
    </source>
</evidence>
<dbReference type="CDD" id="cd13879">
    <property type="entry name" value="CuRO_2_McoP_like"/>
    <property type="match status" value="1"/>
</dbReference>
<evidence type="ECO:0000313" key="11">
    <source>
        <dbReference type="EMBL" id="VAW71191.1"/>
    </source>
</evidence>
<comment type="subunit">
    <text evidence="1">Monomer.</text>
</comment>
<evidence type="ECO:0000256" key="2">
    <source>
        <dbReference type="ARBA" id="ARBA00022723"/>
    </source>
</evidence>
<dbReference type="InterPro" id="IPR006311">
    <property type="entry name" value="TAT_signal"/>
</dbReference>
<evidence type="ECO:0000256" key="4">
    <source>
        <dbReference type="ARBA" id="ARBA00038978"/>
    </source>
</evidence>
<keyword evidence="2" id="KW-0479">Metal-binding</keyword>
<reference evidence="11" key="1">
    <citation type="submission" date="2018-06" db="EMBL/GenBank/DDBJ databases">
        <authorList>
            <person name="Zhirakovskaya E."/>
        </authorList>
    </citation>
    <scope>NUCLEOTIDE SEQUENCE</scope>
</reference>
<dbReference type="EMBL" id="UOFL01000012">
    <property type="protein sequence ID" value="VAW71191.1"/>
    <property type="molecule type" value="Genomic_DNA"/>
</dbReference>
<dbReference type="PANTHER" id="PTHR48267:SF1">
    <property type="entry name" value="BILIRUBIN OXIDASE"/>
    <property type="match status" value="1"/>
</dbReference>
<protein>
    <recommendedName>
        <fullName evidence="5">Multicopper oxidase CueO</fullName>
        <ecNumber evidence="4">1.16.3.4</ecNumber>
    </recommendedName>
    <alternativeName>
        <fullName evidence="6">Copper efflux oxidase</fullName>
    </alternativeName>
    <alternativeName>
        <fullName evidence="7">Cuprous oxidase</fullName>
    </alternativeName>
</protein>
<dbReference type="CDD" id="cd13852">
    <property type="entry name" value="CuRO_1_McoP_like"/>
    <property type="match status" value="1"/>
</dbReference>
<evidence type="ECO:0000256" key="1">
    <source>
        <dbReference type="ARBA" id="ARBA00011245"/>
    </source>
</evidence>
<gene>
    <name evidence="11" type="ORF">MNBD_GAMMA12-3623</name>
</gene>
<evidence type="ECO:0000256" key="7">
    <source>
        <dbReference type="ARBA" id="ARBA00043090"/>
    </source>
</evidence>
<dbReference type="SUPFAM" id="SSF49503">
    <property type="entry name" value="Cupredoxins"/>
    <property type="match status" value="3"/>
</dbReference>
<dbReference type="Pfam" id="PF07731">
    <property type="entry name" value="Cu-oxidase_2"/>
    <property type="match status" value="1"/>
</dbReference>
<evidence type="ECO:0000259" key="10">
    <source>
        <dbReference type="Pfam" id="PF07732"/>
    </source>
</evidence>
<dbReference type="AlphaFoldDB" id="A0A3B0XUI8"/>
<dbReference type="InterPro" id="IPR045087">
    <property type="entry name" value="Cu-oxidase_fam"/>
</dbReference>
<dbReference type="PROSITE" id="PS00080">
    <property type="entry name" value="MULTICOPPER_OXIDASE2"/>
    <property type="match status" value="1"/>
</dbReference>
<evidence type="ECO:0000256" key="6">
    <source>
        <dbReference type="ARBA" id="ARBA00042896"/>
    </source>
</evidence>
<dbReference type="InterPro" id="IPR011707">
    <property type="entry name" value="Cu-oxidase-like_N"/>
</dbReference>
<organism evidence="11">
    <name type="scientific">hydrothermal vent metagenome</name>
    <dbReference type="NCBI Taxonomy" id="652676"/>
    <lineage>
        <taxon>unclassified sequences</taxon>
        <taxon>metagenomes</taxon>
        <taxon>ecological metagenomes</taxon>
    </lineage>
</organism>
<evidence type="ECO:0000256" key="3">
    <source>
        <dbReference type="ARBA" id="ARBA00023002"/>
    </source>
</evidence>
<dbReference type="Pfam" id="PF07732">
    <property type="entry name" value="Cu-oxidase_3"/>
    <property type="match status" value="1"/>
</dbReference>
<dbReference type="InterPro" id="IPR011706">
    <property type="entry name" value="Cu-oxidase_C"/>
</dbReference>
<feature type="domain" description="Plastocyanin-like" evidence="9">
    <location>
        <begin position="372"/>
        <end position="515"/>
    </location>
</feature>